<evidence type="ECO:0000313" key="14">
    <source>
        <dbReference type="EMBL" id="TBT94774.1"/>
    </source>
</evidence>
<evidence type="ECO:0000256" key="8">
    <source>
        <dbReference type="ARBA" id="ARBA00022833"/>
    </source>
</evidence>
<dbReference type="RefSeq" id="WP_131172279.1">
    <property type="nucleotide sequence ID" value="NZ_FXTL01000010.1"/>
</dbReference>
<evidence type="ECO:0000256" key="3">
    <source>
        <dbReference type="ARBA" id="ARBA00022475"/>
    </source>
</evidence>
<keyword evidence="10" id="KW-0482">Metalloprotease</keyword>
<evidence type="ECO:0000256" key="11">
    <source>
        <dbReference type="ARBA" id="ARBA00023136"/>
    </source>
</evidence>
<keyword evidence="4" id="KW-0645">Protease</keyword>
<reference evidence="14 15" key="1">
    <citation type="submission" date="2019-01" db="EMBL/GenBank/DDBJ databases">
        <title>Lactibacter flavus gen. nov., sp. nov., a novel bacterium of the family Propionibacteriaceae isolated from raw milk and dairy products.</title>
        <authorList>
            <person name="Huptas C."/>
            <person name="Wenning M."/>
            <person name="Breitenwieser F."/>
            <person name="Doll E."/>
            <person name="Von Neubeck M."/>
            <person name="Busse H.-J."/>
            <person name="Scherer S."/>
        </authorList>
    </citation>
    <scope>NUCLEOTIDE SEQUENCE [LARGE SCALE GENOMIC DNA]</scope>
    <source>
        <strain evidence="14 15">DSM 22130</strain>
    </source>
</reference>
<evidence type="ECO:0000256" key="12">
    <source>
        <dbReference type="SAM" id="Phobius"/>
    </source>
</evidence>
<evidence type="ECO:0000256" key="9">
    <source>
        <dbReference type="ARBA" id="ARBA00022989"/>
    </source>
</evidence>
<evidence type="ECO:0000256" key="5">
    <source>
        <dbReference type="ARBA" id="ARBA00022692"/>
    </source>
</evidence>
<evidence type="ECO:0000256" key="4">
    <source>
        <dbReference type="ARBA" id="ARBA00022670"/>
    </source>
</evidence>
<dbReference type="InterPro" id="IPR050083">
    <property type="entry name" value="HtpX_protease"/>
</dbReference>
<keyword evidence="7" id="KW-0378">Hydrolase</keyword>
<gene>
    <name evidence="14" type="ORF">ET996_09285</name>
</gene>
<evidence type="ECO:0000256" key="10">
    <source>
        <dbReference type="ARBA" id="ARBA00023049"/>
    </source>
</evidence>
<dbReference type="Proteomes" id="UP000291933">
    <property type="component" value="Unassembled WGS sequence"/>
</dbReference>
<sequence>MRPRRSGAHTWLLVAFVVLILALIGLLVWSIGQALGTTGSWPFRIIGGAVAMILFAIGFGLRDVLRLQPERAEGPELTRAEHPALWAEVDKVAQAVGTAAPERIVVVGGVTAAVAEDAGARELMLGLPVLSTFSVAQLGAVLAHELGHFAGGDTEQSRNSAPLRRTAVRAYQRSGFLLRPVLWLYLRLLTTVFAADDRARERAADEASARYAGPTALASALRRLATVDLGWSALLEQYAPLFEPAKSRASLVDGLDHLLAENAAPLAAATTEYLADRTTDWWDTHPPLGSRVAALEALAPNAVEADQTPAWTLLSGGREALGALEPALLADDPLPLTTWDDVVQRGILNETARRFQRLIDELRRTGLASSGTLGDILDAAANRPQEFEGLFAGADEGEPTPRTPPEIARDVLENAAACSLLESGRARYQLSWTTDAPLVDATGEPLDLRKQLPDALPASVRALRDWLLAQGVDLGKAPGTGRDLADHTIHGVVTHVRGLGEGLRHLVVFGDGLLLLPVERDRVASAFGQSQLSELDRLSALLDLPVAQVKAVDRARWIPLEDIVSFGLKGKLIKVATLTLKDGTPMEVRVTDDTQGVDVGMEALGSLLAPVRTF</sequence>
<keyword evidence="11 12" id="KW-0472">Membrane</keyword>
<dbReference type="EMBL" id="SDMR01000010">
    <property type="protein sequence ID" value="TBT94774.1"/>
    <property type="molecule type" value="Genomic_DNA"/>
</dbReference>
<accession>A0A4Q9KKB2</accession>
<dbReference type="CDD" id="cd07328">
    <property type="entry name" value="M48_Ste24p_like"/>
    <property type="match status" value="1"/>
</dbReference>
<dbReference type="AlphaFoldDB" id="A0A4Q9KKB2"/>
<dbReference type="GO" id="GO:0006508">
    <property type="term" value="P:proteolysis"/>
    <property type="evidence" value="ECO:0007669"/>
    <property type="project" value="UniProtKB-KW"/>
</dbReference>
<feature type="domain" description="Peptidase M48" evidence="13">
    <location>
        <begin position="129"/>
        <end position="298"/>
    </location>
</feature>
<name>A0A4Q9KKB2_PROTD</name>
<evidence type="ECO:0000313" key="15">
    <source>
        <dbReference type="Proteomes" id="UP000291933"/>
    </source>
</evidence>
<feature type="transmembrane region" description="Helical" evidence="12">
    <location>
        <begin position="12"/>
        <end position="35"/>
    </location>
</feature>
<dbReference type="GO" id="GO:0046872">
    <property type="term" value="F:metal ion binding"/>
    <property type="evidence" value="ECO:0007669"/>
    <property type="project" value="UniProtKB-KW"/>
</dbReference>
<evidence type="ECO:0000256" key="2">
    <source>
        <dbReference type="ARBA" id="ARBA00004651"/>
    </source>
</evidence>
<dbReference type="PANTHER" id="PTHR43221">
    <property type="entry name" value="PROTEASE HTPX"/>
    <property type="match status" value="1"/>
</dbReference>
<keyword evidence="3" id="KW-1003">Cell membrane</keyword>
<keyword evidence="5 12" id="KW-0812">Transmembrane</keyword>
<dbReference type="Gene3D" id="3.30.2010.10">
    <property type="entry name" value="Metalloproteases ('zincins'), catalytic domain"/>
    <property type="match status" value="1"/>
</dbReference>
<dbReference type="InterPro" id="IPR001915">
    <property type="entry name" value="Peptidase_M48"/>
</dbReference>
<keyword evidence="15" id="KW-1185">Reference proteome</keyword>
<proteinExistence type="predicted"/>
<keyword evidence="9 12" id="KW-1133">Transmembrane helix</keyword>
<evidence type="ECO:0000256" key="6">
    <source>
        <dbReference type="ARBA" id="ARBA00022723"/>
    </source>
</evidence>
<dbReference type="GO" id="GO:0004222">
    <property type="term" value="F:metalloendopeptidase activity"/>
    <property type="evidence" value="ECO:0007669"/>
    <property type="project" value="InterPro"/>
</dbReference>
<keyword evidence="6" id="KW-0479">Metal-binding</keyword>
<comment type="caution">
    <text evidence="14">The sequence shown here is derived from an EMBL/GenBank/DDBJ whole genome shotgun (WGS) entry which is preliminary data.</text>
</comment>
<evidence type="ECO:0000259" key="13">
    <source>
        <dbReference type="Pfam" id="PF01435"/>
    </source>
</evidence>
<protein>
    <recommendedName>
        <fullName evidence="13">Peptidase M48 domain-containing protein</fullName>
    </recommendedName>
</protein>
<dbReference type="GO" id="GO:0005886">
    <property type="term" value="C:plasma membrane"/>
    <property type="evidence" value="ECO:0007669"/>
    <property type="project" value="UniProtKB-SubCell"/>
</dbReference>
<evidence type="ECO:0000256" key="7">
    <source>
        <dbReference type="ARBA" id="ARBA00022801"/>
    </source>
</evidence>
<dbReference type="OrthoDB" id="155290at2"/>
<comment type="cofactor">
    <cofactor evidence="1">
        <name>Zn(2+)</name>
        <dbReference type="ChEBI" id="CHEBI:29105"/>
    </cofactor>
</comment>
<dbReference type="Pfam" id="PF01435">
    <property type="entry name" value="Peptidase_M48"/>
    <property type="match status" value="1"/>
</dbReference>
<keyword evidence="8" id="KW-0862">Zinc</keyword>
<dbReference type="PANTHER" id="PTHR43221:SF1">
    <property type="entry name" value="PROTEASE HTPX"/>
    <property type="match status" value="1"/>
</dbReference>
<comment type="subcellular location">
    <subcellularLocation>
        <location evidence="2">Cell membrane</location>
        <topology evidence="2">Multi-pass membrane protein</topology>
    </subcellularLocation>
</comment>
<organism evidence="14 15">
    <name type="scientific">Propioniciclava tarda</name>
    <dbReference type="NCBI Taxonomy" id="433330"/>
    <lineage>
        <taxon>Bacteria</taxon>
        <taxon>Bacillati</taxon>
        <taxon>Actinomycetota</taxon>
        <taxon>Actinomycetes</taxon>
        <taxon>Propionibacteriales</taxon>
        <taxon>Propionibacteriaceae</taxon>
        <taxon>Propioniciclava</taxon>
    </lineage>
</organism>
<evidence type="ECO:0000256" key="1">
    <source>
        <dbReference type="ARBA" id="ARBA00001947"/>
    </source>
</evidence>
<feature type="transmembrane region" description="Helical" evidence="12">
    <location>
        <begin position="41"/>
        <end position="61"/>
    </location>
</feature>